<dbReference type="Pfam" id="PF01435">
    <property type="entry name" value="Peptidase_M48"/>
    <property type="match status" value="1"/>
</dbReference>
<dbReference type="AlphaFoldDB" id="G2DVT7"/>
<reference evidence="8 9" key="1">
    <citation type="submission" date="2011-06" db="EMBL/GenBank/DDBJ databases">
        <title>The draft genome of Thiorhodococcus drewsii AZ1.</title>
        <authorList>
            <consortium name="US DOE Joint Genome Institute (JGI-PGF)"/>
            <person name="Lucas S."/>
            <person name="Han J."/>
            <person name="Lapidus A."/>
            <person name="Cheng J.-F."/>
            <person name="Goodwin L."/>
            <person name="Pitluck S."/>
            <person name="Peters L."/>
            <person name="Land M.L."/>
            <person name="Hauser L."/>
            <person name="Vogl K."/>
            <person name="Liu Z."/>
            <person name="Imhoff J."/>
            <person name="Thiel V."/>
            <person name="Frigaard N.-U."/>
            <person name="Bryant D.A."/>
            <person name="Woyke T.J."/>
        </authorList>
    </citation>
    <scope>NUCLEOTIDE SEQUENCE [LARGE SCALE GENOMIC DNA]</scope>
    <source>
        <strain evidence="8 9">AZ1</strain>
    </source>
</reference>
<sequence>MIWFQQNTRAWRRRLVGRCRKRSWLACQYLIVALFLVFEVRAADDRLTNHAAFFVDAYGLADASTEPLVARAYQIFSQIKAVAAVQGRHTPRLKVLGTSGSPWALALPDGAVLLSRGALDICYRAADEDLGDTRLAFVFGHELAHLADNDFWSAEVYRSLADDQLAPLRRLLHQTTEVGPGRLAEIQLKETKADDGGFFYAAVAGYPVHRLLGDPASDRSDFFQFWSEQTEAGFVGDGTHPPPEERAAWLRQRLSQMLGAIELWRFGVRLLQADRLDDARYFLDAFQEHFPSREVYGNLGYLSLRQAMQRMPQKVATRFWMPIQFDLDTRADSLGGASVTRNAAGLTSEVIDLLETARSALERSVELDPDYMPGWSNLAVTHFFLGDIHLARDAVDRALARRQENGALSALQAAIIAETDPTLDLWPQAIERLETLLAHQPQAAAAHYNLARLLDERGRAAAAAPHWAWLRARAGELPTIYADVVCRFEGGARHAECPATRPRSRGLFPWPLPIQPGVDLYQDTEVAEQLTDSAWQRLTLRFGTAKMDGALFWQPDRFAVLVLGGYVDTFVLYGADLGTAVELRKRVGAPHSIRTLPGAEIWQYGGWAAVIRSGQVTEAWAMNASPY</sequence>
<feature type="domain" description="Peptidase M48" evidence="7">
    <location>
        <begin position="74"/>
        <end position="151"/>
    </location>
</feature>
<name>G2DVT7_9GAMM</name>
<accession>G2DVT7</accession>
<organism evidence="8 9">
    <name type="scientific">Thiorhodococcus drewsii AZ1</name>
    <dbReference type="NCBI Taxonomy" id="765913"/>
    <lineage>
        <taxon>Bacteria</taxon>
        <taxon>Pseudomonadati</taxon>
        <taxon>Pseudomonadota</taxon>
        <taxon>Gammaproteobacteria</taxon>
        <taxon>Chromatiales</taxon>
        <taxon>Chromatiaceae</taxon>
        <taxon>Thiorhodococcus</taxon>
    </lineage>
</organism>
<evidence type="ECO:0000256" key="3">
    <source>
        <dbReference type="ARBA" id="ARBA00022723"/>
    </source>
</evidence>
<comment type="cofactor">
    <cofactor evidence="1">
        <name>Zn(2+)</name>
        <dbReference type="ChEBI" id="CHEBI:29105"/>
    </cofactor>
</comment>
<keyword evidence="2" id="KW-0645">Protease</keyword>
<dbReference type="GO" id="GO:0006508">
    <property type="term" value="P:proteolysis"/>
    <property type="evidence" value="ECO:0007669"/>
    <property type="project" value="UniProtKB-KW"/>
</dbReference>
<evidence type="ECO:0000256" key="4">
    <source>
        <dbReference type="ARBA" id="ARBA00022801"/>
    </source>
</evidence>
<evidence type="ECO:0000256" key="6">
    <source>
        <dbReference type="ARBA" id="ARBA00023049"/>
    </source>
</evidence>
<evidence type="ECO:0000313" key="9">
    <source>
        <dbReference type="Proteomes" id="UP000004200"/>
    </source>
</evidence>
<dbReference type="SUPFAM" id="SSF48452">
    <property type="entry name" value="TPR-like"/>
    <property type="match status" value="1"/>
</dbReference>
<evidence type="ECO:0000256" key="2">
    <source>
        <dbReference type="ARBA" id="ARBA00022670"/>
    </source>
</evidence>
<comment type="caution">
    <text evidence="8">The sequence shown here is derived from an EMBL/GenBank/DDBJ whole genome shotgun (WGS) entry which is preliminary data.</text>
</comment>
<keyword evidence="5" id="KW-0862">Zinc</keyword>
<dbReference type="InterPro" id="IPR001915">
    <property type="entry name" value="Peptidase_M48"/>
</dbReference>
<evidence type="ECO:0000256" key="1">
    <source>
        <dbReference type="ARBA" id="ARBA00001947"/>
    </source>
</evidence>
<dbReference type="InterPro" id="IPR011990">
    <property type="entry name" value="TPR-like_helical_dom_sf"/>
</dbReference>
<keyword evidence="4" id="KW-0378">Hydrolase</keyword>
<dbReference type="Gene3D" id="3.30.2010.10">
    <property type="entry name" value="Metalloproteases ('zincins'), catalytic domain"/>
    <property type="match status" value="1"/>
</dbReference>
<dbReference type="eggNOG" id="COG4783">
    <property type="taxonomic scope" value="Bacteria"/>
</dbReference>
<keyword evidence="3" id="KW-0479">Metal-binding</keyword>
<dbReference type="GO" id="GO:0046872">
    <property type="term" value="F:metal ion binding"/>
    <property type="evidence" value="ECO:0007669"/>
    <property type="project" value="UniProtKB-KW"/>
</dbReference>
<keyword evidence="6" id="KW-0482">Metalloprotease</keyword>
<gene>
    <name evidence="8" type="ORF">ThidrDRAFT_0257</name>
</gene>
<dbReference type="STRING" id="765913.ThidrDRAFT_0257"/>
<dbReference type="GO" id="GO:0004222">
    <property type="term" value="F:metalloendopeptidase activity"/>
    <property type="evidence" value="ECO:0007669"/>
    <property type="project" value="InterPro"/>
</dbReference>
<evidence type="ECO:0000313" key="8">
    <source>
        <dbReference type="EMBL" id="EGV34102.1"/>
    </source>
</evidence>
<dbReference type="Gene3D" id="1.25.40.10">
    <property type="entry name" value="Tetratricopeptide repeat domain"/>
    <property type="match status" value="1"/>
</dbReference>
<dbReference type="Proteomes" id="UP000004200">
    <property type="component" value="Unassembled WGS sequence"/>
</dbReference>
<protein>
    <submittedName>
        <fullName evidence="8">Peptidase M48 Ste24p</fullName>
    </submittedName>
</protein>
<keyword evidence="9" id="KW-1185">Reference proteome</keyword>
<dbReference type="EMBL" id="AFWT01000001">
    <property type="protein sequence ID" value="EGV34102.1"/>
    <property type="molecule type" value="Genomic_DNA"/>
</dbReference>
<proteinExistence type="predicted"/>
<evidence type="ECO:0000259" key="7">
    <source>
        <dbReference type="Pfam" id="PF01435"/>
    </source>
</evidence>
<evidence type="ECO:0000256" key="5">
    <source>
        <dbReference type="ARBA" id="ARBA00022833"/>
    </source>
</evidence>